<dbReference type="RefSeq" id="WP_150354121.1">
    <property type="nucleotide sequence ID" value="NZ_JAFEJW010000002.1"/>
</dbReference>
<keyword evidence="4" id="KW-1185">Reference proteome</keyword>
<evidence type="ECO:0000313" key="1">
    <source>
        <dbReference type="EMBL" id="KAA8819246.1"/>
    </source>
</evidence>
<name>A0A5J5DU09_9BIFI</name>
<evidence type="ECO:0000313" key="4">
    <source>
        <dbReference type="Proteomes" id="UP000374630"/>
    </source>
</evidence>
<dbReference type="EMBL" id="RZNZ01000011">
    <property type="protein sequence ID" value="KAA8819246.1"/>
    <property type="molecule type" value="Genomic_DNA"/>
</dbReference>
<protein>
    <submittedName>
        <fullName evidence="2">Uncharacterized protein</fullName>
    </submittedName>
</protein>
<dbReference type="Proteomes" id="UP000345527">
    <property type="component" value="Unassembled WGS sequence"/>
</dbReference>
<dbReference type="Proteomes" id="UP000374630">
    <property type="component" value="Unassembled WGS sequence"/>
</dbReference>
<organism evidence="2 3">
    <name type="scientific">Bifidobacterium vespertilionis</name>
    <dbReference type="NCBI Taxonomy" id="2562524"/>
    <lineage>
        <taxon>Bacteria</taxon>
        <taxon>Bacillati</taxon>
        <taxon>Actinomycetota</taxon>
        <taxon>Actinomycetes</taxon>
        <taxon>Bifidobacteriales</taxon>
        <taxon>Bifidobacteriaceae</taxon>
        <taxon>Bifidobacterium</taxon>
    </lineage>
</organism>
<accession>A0A5J5DU09</accession>
<dbReference type="OrthoDB" id="3239557at2"/>
<evidence type="ECO:0000313" key="2">
    <source>
        <dbReference type="EMBL" id="KAA8823154.1"/>
    </source>
</evidence>
<proteinExistence type="predicted"/>
<sequence>MPSLLQGFNEITTVTPSLNIKLTVTDSALRFNKETAKALNYPAYVKVLINDRSKRIAITPCEKGDANAVRFSKEAEKQVLSITVKTPKVLAAVQPYFPLEEAPEGEVSYQSVKGNFYQRENVVIFNVADAVAGVMKHRGRRKGATVAAKAEDDAE</sequence>
<comment type="caution">
    <text evidence="2">The sequence shown here is derived from an EMBL/GenBank/DDBJ whole genome shotgun (WGS) entry which is preliminary data.</text>
</comment>
<gene>
    <name evidence="2" type="ORF">EM848_06465</name>
    <name evidence="1" type="ORF">EMO90_08335</name>
</gene>
<reference evidence="3 4" key="1">
    <citation type="journal article" date="2019" name="Syst. Appl. Microbiol.">
        <title>Characterization of Bifidobacterium species in feaces of the Egyptian fruit bat: Description of B. vespertilionis sp. nov. and B. rousetti sp. nov.</title>
        <authorList>
            <person name="Modesto M."/>
            <person name="Satti M."/>
            <person name="Watanabe K."/>
            <person name="Puglisi E."/>
            <person name="Morelli L."/>
            <person name="Huang C.-H."/>
            <person name="Liou J.-S."/>
            <person name="Miyashita M."/>
            <person name="Tamura T."/>
            <person name="Saito S."/>
            <person name="Mori K."/>
            <person name="Huang L."/>
            <person name="Sciavilla P."/>
            <person name="Sandri C."/>
            <person name="Spiezio C."/>
            <person name="Vitali F."/>
            <person name="Cavalieri D."/>
            <person name="Perpetuini G."/>
            <person name="Tofalo R."/>
            <person name="Bonetti A."/>
            <person name="Arita M."/>
            <person name="Mattarelli P."/>
        </authorList>
    </citation>
    <scope>NUCLEOTIDE SEQUENCE [LARGE SCALE GENOMIC DNA]</scope>
    <source>
        <strain evidence="1 4">RST16</strain>
        <strain evidence="2 3">RST8</strain>
    </source>
</reference>
<dbReference type="EMBL" id="RZOA01000011">
    <property type="protein sequence ID" value="KAA8823154.1"/>
    <property type="molecule type" value="Genomic_DNA"/>
</dbReference>
<dbReference type="AlphaFoldDB" id="A0A5J5DU09"/>
<evidence type="ECO:0000313" key="3">
    <source>
        <dbReference type="Proteomes" id="UP000345527"/>
    </source>
</evidence>